<evidence type="ECO:0000259" key="14">
    <source>
        <dbReference type="PROSITE" id="PS50071"/>
    </source>
</evidence>
<dbReference type="PROSITE" id="PS00478">
    <property type="entry name" value="LIM_DOMAIN_1"/>
    <property type="match status" value="1"/>
</dbReference>
<dbReference type="InterPro" id="IPR001781">
    <property type="entry name" value="Znf_LIM"/>
</dbReference>
<evidence type="ECO:0000256" key="3">
    <source>
        <dbReference type="ARBA" id="ARBA00022737"/>
    </source>
</evidence>
<evidence type="ECO:0000313" key="15">
    <source>
        <dbReference type="EMBL" id="KAI1716302.1"/>
    </source>
</evidence>
<dbReference type="GO" id="GO:0046872">
    <property type="term" value="F:metal ion binding"/>
    <property type="evidence" value="ECO:0007669"/>
    <property type="project" value="UniProtKB-KW"/>
</dbReference>
<organism evidence="15 16">
    <name type="scientific">Ditylenchus destructor</name>
    <dbReference type="NCBI Taxonomy" id="166010"/>
    <lineage>
        <taxon>Eukaryota</taxon>
        <taxon>Metazoa</taxon>
        <taxon>Ecdysozoa</taxon>
        <taxon>Nematoda</taxon>
        <taxon>Chromadorea</taxon>
        <taxon>Rhabditida</taxon>
        <taxon>Tylenchina</taxon>
        <taxon>Tylenchomorpha</taxon>
        <taxon>Sphaerularioidea</taxon>
        <taxon>Anguinidae</taxon>
        <taxon>Anguininae</taxon>
        <taxon>Ditylenchus</taxon>
    </lineage>
</organism>
<keyword evidence="16" id="KW-1185">Reference proteome</keyword>
<accession>A0AAD4N9N8</accession>
<gene>
    <name evidence="15" type="ORF">DdX_07345</name>
</gene>
<dbReference type="CDD" id="cd00086">
    <property type="entry name" value="homeodomain"/>
    <property type="match status" value="1"/>
</dbReference>
<keyword evidence="6 9" id="KW-0238">DNA-binding</keyword>
<dbReference type="SUPFAM" id="SSF57716">
    <property type="entry name" value="Glucocorticoid receptor-like (DNA-binding domain)"/>
    <property type="match status" value="1"/>
</dbReference>
<dbReference type="GO" id="GO:0000981">
    <property type="term" value="F:DNA-binding transcription factor activity, RNA polymerase II-specific"/>
    <property type="evidence" value="ECO:0007669"/>
    <property type="project" value="UniProtKB-ARBA"/>
</dbReference>
<sequence>MAAHQRQPPPAEGIPSIYFDFNNSATAGPSSELMMTSSMLGSVQQPPLGCPITASLDGSADCSALSKAIGFTASSTSIFSGEPLTFGQNLDDPRYGNQQLLDPFPSYFTQNGLSDNGNQQSQFVPLFSATLSFGTSSTSTFDLKPPTFLAGPENGIGLQQRDYNGQIFSSDFLNEHKTDHQIIQLCEQNNGNSAEKLTEDFTFGGHVTSHLPTSSNSLPDCLQLNSSTAETPCNPNTAKHRKTKTNENICDPRLVNPKTNGRKRSKTSSKLVVGRDEQEQIHKSNIIHSDCVTNNNERQGGNPGEIGPEMQTIDSQRNICCVCHELIVDRFMFSVNNSIYHGTCLKCSECQKLMDDCPTCFVRTDALFCKPCYLQRFQTKCISCDRQIQPTDWVRRARSFLYHLACFSCDHCKRQLSTGEQFSIQDNRLLCKQHYMELVQGDDGHTKQKTKRVRTTFAEEQIDILQAHFQIDCNPDGADLERIAQLTGLSKRVTQVWFQNSRARQKKYQVSKKNGIIRSGSGNSTASVGTTDAASMNSGASGRCSTATTMDSGSPRNDTDGHDDGILFSTQTISSNDNGKSSP</sequence>
<evidence type="ECO:0000256" key="4">
    <source>
        <dbReference type="ARBA" id="ARBA00022833"/>
    </source>
</evidence>
<proteinExistence type="predicted"/>
<evidence type="ECO:0000256" key="6">
    <source>
        <dbReference type="ARBA" id="ARBA00023125"/>
    </source>
</evidence>
<reference evidence="15" key="1">
    <citation type="submission" date="2022-01" db="EMBL/GenBank/DDBJ databases">
        <title>Genome Sequence Resource for Two Populations of Ditylenchus destructor, the Migratory Endoparasitic Phytonematode.</title>
        <authorList>
            <person name="Zhang H."/>
            <person name="Lin R."/>
            <person name="Xie B."/>
        </authorList>
    </citation>
    <scope>NUCLEOTIDE SEQUENCE</scope>
    <source>
        <strain evidence="15">BazhouSP</strain>
    </source>
</reference>
<evidence type="ECO:0000256" key="11">
    <source>
        <dbReference type="RuleBase" id="RU000682"/>
    </source>
</evidence>
<dbReference type="Pfam" id="PF00046">
    <property type="entry name" value="Homeodomain"/>
    <property type="match status" value="1"/>
</dbReference>
<dbReference type="PROSITE" id="PS50071">
    <property type="entry name" value="HOMEOBOX_2"/>
    <property type="match status" value="1"/>
</dbReference>
<dbReference type="GO" id="GO:0000977">
    <property type="term" value="F:RNA polymerase II transcription regulatory region sequence-specific DNA binding"/>
    <property type="evidence" value="ECO:0007669"/>
    <property type="project" value="TreeGrafter"/>
</dbReference>
<feature type="region of interest" description="Disordered" evidence="12">
    <location>
        <begin position="509"/>
        <end position="583"/>
    </location>
</feature>
<dbReference type="InterPro" id="IPR050453">
    <property type="entry name" value="LIM_Homeobox_TF"/>
</dbReference>
<keyword evidence="7 9" id="KW-0371">Homeobox</keyword>
<feature type="compositionally biased region" description="Polar residues" evidence="12">
    <location>
        <begin position="520"/>
        <end position="556"/>
    </location>
</feature>
<dbReference type="FunFam" id="1.10.10.60:FF:000027">
    <property type="entry name" value="LIM/homeobox protein Lhx9"/>
    <property type="match status" value="1"/>
</dbReference>
<name>A0AAD4N9N8_9BILA</name>
<dbReference type="GO" id="GO:0005634">
    <property type="term" value="C:nucleus"/>
    <property type="evidence" value="ECO:0007669"/>
    <property type="project" value="UniProtKB-SubCell"/>
</dbReference>
<dbReference type="GO" id="GO:0030182">
    <property type="term" value="P:neuron differentiation"/>
    <property type="evidence" value="ECO:0007669"/>
    <property type="project" value="TreeGrafter"/>
</dbReference>
<evidence type="ECO:0000256" key="7">
    <source>
        <dbReference type="ARBA" id="ARBA00023155"/>
    </source>
</evidence>
<evidence type="ECO:0000313" key="16">
    <source>
        <dbReference type="Proteomes" id="UP001201812"/>
    </source>
</evidence>
<feature type="domain" description="LIM zinc-binding" evidence="13">
    <location>
        <begin position="318"/>
        <end position="378"/>
    </location>
</feature>
<dbReference type="SMART" id="SM00132">
    <property type="entry name" value="LIM"/>
    <property type="match status" value="2"/>
</dbReference>
<dbReference type="SUPFAM" id="SSF46689">
    <property type="entry name" value="Homeodomain-like"/>
    <property type="match status" value="1"/>
</dbReference>
<dbReference type="PANTHER" id="PTHR24208:SF127">
    <property type="entry name" value="LIM_HOMEOBOX PROTEIN AWH"/>
    <property type="match status" value="1"/>
</dbReference>
<evidence type="ECO:0000256" key="8">
    <source>
        <dbReference type="ARBA" id="ARBA00023242"/>
    </source>
</evidence>
<evidence type="ECO:0000256" key="9">
    <source>
        <dbReference type="PROSITE-ProRule" id="PRU00108"/>
    </source>
</evidence>
<dbReference type="Gene3D" id="2.10.110.10">
    <property type="entry name" value="Cysteine Rich Protein"/>
    <property type="match status" value="2"/>
</dbReference>
<feature type="domain" description="LIM zinc-binding" evidence="13">
    <location>
        <begin position="379"/>
        <end position="441"/>
    </location>
</feature>
<dbReference type="InterPro" id="IPR001356">
    <property type="entry name" value="HD"/>
</dbReference>
<evidence type="ECO:0000256" key="5">
    <source>
        <dbReference type="ARBA" id="ARBA00023038"/>
    </source>
</evidence>
<feature type="compositionally biased region" description="Polar residues" evidence="12">
    <location>
        <begin position="568"/>
        <end position="583"/>
    </location>
</feature>
<dbReference type="EMBL" id="JAKKPZ010000010">
    <property type="protein sequence ID" value="KAI1716302.1"/>
    <property type="molecule type" value="Genomic_DNA"/>
</dbReference>
<feature type="DNA-binding region" description="Homeobox" evidence="9">
    <location>
        <begin position="450"/>
        <end position="509"/>
    </location>
</feature>
<keyword evidence="3" id="KW-0677">Repeat</keyword>
<comment type="caution">
    <text evidence="15">The sequence shown here is derived from an EMBL/GenBank/DDBJ whole genome shotgun (WGS) entry which is preliminary data.</text>
</comment>
<dbReference type="Gene3D" id="1.10.10.60">
    <property type="entry name" value="Homeodomain-like"/>
    <property type="match status" value="1"/>
</dbReference>
<evidence type="ECO:0000256" key="12">
    <source>
        <dbReference type="SAM" id="MobiDB-lite"/>
    </source>
</evidence>
<keyword evidence="2 10" id="KW-0479">Metal-binding</keyword>
<dbReference type="PROSITE" id="PS50023">
    <property type="entry name" value="LIM_DOMAIN_2"/>
    <property type="match status" value="2"/>
</dbReference>
<dbReference type="AlphaFoldDB" id="A0AAD4N9N8"/>
<dbReference type="CDD" id="cd09379">
    <property type="entry name" value="LIM2_AWH"/>
    <property type="match status" value="1"/>
</dbReference>
<keyword evidence="5 10" id="KW-0440">LIM domain</keyword>
<dbReference type="GO" id="GO:0045664">
    <property type="term" value="P:regulation of neuron differentiation"/>
    <property type="evidence" value="ECO:0007669"/>
    <property type="project" value="UniProtKB-ARBA"/>
</dbReference>
<feature type="domain" description="Homeobox" evidence="14">
    <location>
        <begin position="448"/>
        <end position="508"/>
    </location>
</feature>
<protein>
    <submittedName>
        <fullName evidence="15">LIM domain-containing protein</fullName>
    </submittedName>
</protein>
<keyword evidence="4 10" id="KW-0862">Zinc</keyword>
<evidence type="ECO:0000256" key="10">
    <source>
        <dbReference type="PROSITE-ProRule" id="PRU00125"/>
    </source>
</evidence>
<comment type="subcellular location">
    <subcellularLocation>
        <location evidence="1 9 11">Nucleus</location>
    </subcellularLocation>
</comment>
<dbReference type="InterPro" id="IPR009057">
    <property type="entry name" value="Homeodomain-like_sf"/>
</dbReference>
<evidence type="ECO:0000256" key="1">
    <source>
        <dbReference type="ARBA" id="ARBA00004123"/>
    </source>
</evidence>
<dbReference type="GO" id="GO:0045944">
    <property type="term" value="P:positive regulation of transcription by RNA polymerase II"/>
    <property type="evidence" value="ECO:0007669"/>
    <property type="project" value="UniProtKB-ARBA"/>
</dbReference>
<evidence type="ECO:0000259" key="13">
    <source>
        <dbReference type="PROSITE" id="PS50023"/>
    </source>
</evidence>
<evidence type="ECO:0000256" key="2">
    <source>
        <dbReference type="ARBA" id="ARBA00022723"/>
    </source>
</evidence>
<keyword evidence="8 9" id="KW-0539">Nucleus</keyword>
<dbReference type="PANTHER" id="PTHR24208">
    <property type="entry name" value="LIM/HOMEOBOX PROTEIN LHX"/>
    <property type="match status" value="1"/>
</dbReference>
<dbReference type="Pfam" id="PF00412">
    <property type="entry name" value="LIM"/>
    <property type="match status" value="2"/>
</dbReference>
<dbReference type="Proteomes" id="UP001201812">
    <property type="component" value="Unassembled WGS sequence"/>
</dbReference>
<dbReference type="SMART" id="SM00389">
    <property type="entry name" value="HOX"/>
    <property type="match status" value="1"/>
</dbReference>
<feature type="region of interest" description="Disordered" evidence="12">
    <location>
        <begin position="249"/>
        <end position="279"/>
    </location>
</feature>